<evidence type="ECO:0000256" key="1">
    <source>
        <dbReference type="ARBA" id="ARBA00004496"/>
    </source>
</evidence>
<dbReference type="FunFam" id="1.10.238.10:FF:000091">
    <property type="entry name" value="Serine/threonine-protein phosphatase 2A regulatory subunit B'' subunit gamma"/>
    <property type="match status" value="1"/>
</dbReference>
<keyword evidence="3" id="KW-0106">Calcium</keyword>
<dbReference type="SUPFAM" id="SSF47473">
    <property type="entry name" value="EF-hand"/>
    <property type="match status" value="1"/>
</dbReference>
<proteinExistence type="predicted"/>
<dbReference type="OrthoDB" id="10265007at2759"/>
<dbReference type="EMBL" id="BGZK01001416">
    <property type="protein sequence ID" value="GBP79511.1"/>
    <property type="molecule type" value="Genomic_DNA"/>
</dbReference>
<accession>A0A4C1YSQ7</accession>
<dbReference type="GO" id="GO:0005737">
    <property type="term" value="C:cytoplasm"/>
    <property type="evidence" value="ECO:0007669"/>
    <property type="project" value="UniProtKB-SubCell"/>
</dbReference>
<dbReference type="Proteomes" id="UP000299102">
    <property type="component" value="Unassembled WGS sequence"/>
</dbReference>
<evidence type="ECO:0000313" key="5">
    <source>
        <dbReference type="EMBL" id="GBP79511.1"/>
    </source>
</evidence>
<evidence type="ECO:0000256" key="4">
    <source>
        <dbReference type="SAM" id="MobiDB-lite"/>
    </source>
</evidence>
<dbReference type="InterPro" id="IPR039865">
    <property type="entry name" value="PPP2R3C"/>
</dbReference>
<sequence length="538" mass="62474">MSSDNKDTDKSIDESQKIKEDNTKINAELKNRLRKYIKKLDDSKTSLSKEECEKIEKETFKQLYQPRLEGDENSYKKIPKFYFKLPRSDEQLAQKLREETRAQFLQKKSKELLDNGELKYLWSLLEKTNNYNMTNNDEVIIEYEDYRKIREEAGAKYKPRVCRAEEEETLHHFEEDPMISTNAVANQLCMSQSKVWFTVSTARLYLYHYTPVHVLEGDSVRKPYLTWEVFARLQAAEGGVGRIRAVSLFNYVMRRVWLQQTRIGLSLYDVTGQGYLREHDLESYIGELVPSLAALDGLDSSFSSFYVCTAARKFLFFLDPLRVGRVRIRDVLSCSFLDDLLELREEDLPMELQEQNWFSAPSALRVYGQYLNLDRDHNGMLSIDELAGYGSGTLTRAFLQRVFQQCLTYDGEMDYKTYLDFVLALENRKEPAAIAYLFRVLDINSQGYLDAFTLNYFFKAIQEQMVTHGAEPVNFEDVKDEIFDMVRPEDPSKITLQDLIRSGHGHTAISILLELHGFWAYENREALAAAGDSPQKNG</sequence>
<dbReference type="GO" id="GO:0005813">
    <property type="term" value="C:centrosome"/>
    <property type="evidence" value="ECO:0007669"/>
    <property type="project" value="TreeGrafter"/>
</dbReference>
<dbReference type="Gene3D" id="1.10.238.10">
    <property type="entry name" value="EF-hand"/>
    <property type="match status" value="1"/>
</dbReference>
<dbReference type="AlphaFoldDB" id="A0A4C1YSQ7"/>
<dbReference type="InterPro" id="IPR011992">
    <property type="entry name" value="EF-hand-dom_pair"/>
</dbReference>
<dbReference type="InterPro" id="IPR018247">
    <property type="entry name" value="EF_Hand_1_Ca_BS"/>
</dbReference>
<keyword evidence="6" id="KW-1185">Reference proteome</keyword>
<evidence type="ECO:0008006" key="7">
    <source>
        <dbReference type="Google" id="ProtNLM"/>
    </source>
</evidence>
<organism evidence="5 6">
    <name type="scientific">Eumeta variegata</name>
    <name type="common">Bagworm moth</name>
    <name type="synonym">Eumeta japonica</name>
    <dbReference type="NCBI Taxonomy" id="151549"/>
    <lineage>
        <taxon>Eukaryota</taxon>
        <taxon>Metazoa</taxon>
        <taxon>Ecdysozoa</taxon>
        <taxon>Arthropoda</taxon>
        <taxon>Hexapoda</taxon>
        <taxon>Insecta</taxon>
        <taxon>Pterygota</taxon>
        <taxon>Neoptera</taxon>
        <taxon>Endopterygota</taxon>
        <taxon>Lepidoptera</taxon>
        <taxon>Glossata</taxon>
        <taxon>Ditrysia</taxon>
        <taxon>Tineoidea</taxon>
        <taxon>Psychidae</taxon>
        <taxon>Oiketicinae</taxon>
        <taxon>Eumeta</taxon>
    </lineage>
</organism>
<dbReference type="GO" id="GO:0005819">
    <property type="term" value="C:spindle"/>
    <property type="evidence" value="ECO:0007669"/>
    <property type="project" value="TreeGrafter"/>
</dbReference>
<dbReference type="STRING" id="151549.A0A4C1YSQ7"/>
<dbReference type="PANTHER" id="PTHR12085:SF3">
    <property type="entry name" value="SERINE_THREONINE-PROTEIN PHOSPHATASE 2A REGULATORY SUBUNIT B'' SUBUNIT GAMMA"/>
    <property type="match status" value="1"/>
</dbReference>
<dbReference type="GO" id="GO:0035303">
    <property type="term" value="P:regulation of dephosphorylation"/>
    <property type="evidence" value="ECO:0007669"/>
    <property type="project" value="InterPro"/>
</dbReference>
<dbReference type="PANTHER" id="PTHR12085">
    <property type="entry name" value="SERINE/THREONINE-PROTEIN PHOSPHATASE 2A REGULATORY SUBUNIT B'' SUBUNIT GAMMA"/>
    <property type="match status" value="1"/>
</dbReference>
<keyword evidence="2" id="KW-0963">Cytoplasm</keyword>
<dbReference type="GO" id="GO:0030865">
    <property type="term" value="P:cortical cytoskeleton organization"/>
    <property type="evidence" value="ECO:0007669"/>
    <property type="project" value="TreeGrafter"/>
</dbReference>
<feature type="region of interest" description="Disordered" evidence="4">
    <location>
        <begin position="1"/>
        <end position="24"/>
    </location>
</feature>
<dbReference type="PROSITE" id="PS00018">
    <property type="entry name" value="EF_HAND_1"/>
    <property type="match status" value="1"/>
</dbReference>
<evidence type="ECO:0000313" key="6">
    <source>
        <dbReference type="Proteomes" id="UP000299102"/>
    </source>
</evidence>
<protein>
    <recommendedName>
        <fullName evidence="7">Serine/threonine-protein phosphatase 2A regulatory subunit B'' subunit gamma</fullName>
    </recommendedName>
</protein>
<dbReference type="GO" id="GO:0000226">
    <property type="term" value="P:microtubule cytoskeleton organization"/>
    <property type="evidence" value="ECO:0007669"/>
    <property type="project" value="TreeGrafter"/>
</dbReference>
<reference evidence="5 6" key="1">
    <citation type="journal article" date="2019" name="Commun. Biol.">
        <title>The bagworm genome reveals a unique fibroin gene that provides high tensile strength.</title>
        <authorList>
            <person name="Kono N."/>
            <person name="Nakamura H."/>
            <person name="Ohtoshi R."/>
            <person name="Tomita M."/>
            <person name="Numata K."/>
            <person name="Arakawa K."/>
        </authorList>
    </citation>
    <scope>NUCLEOTIDE SEQUENCE [LARGE SCALE GENOMIC DNA]</scope>
</reference>
<name>A0A4C1YSQ7_EUMVA</name>
<gene>
    <name evidence="5" type="ORF">EVAR_58522_1</name>
</gene>
<comment type="subcellular location">
    <subcellularLocation>
        <location evidence="1">Cytoplasm</location>
    </subcellularLocation>
</comment>
<comment type="caution">
    <text evidence="5">The sequence shown here is derived from an EMBL/GenBank/DDBJ whole genome shotgun (WGS) entry which is preliminary data.</text>
</comment>
<evidence type="ECO:0000256" key="2">
    <source>
        <dbReference type="ARBA" id="ARBA00022490"/>
    </source>
</evidence>
<evidence type="ECO:0000256" key="3">
    <source>
        <dbReference type="ARBA" id="ARBA00022837"/>
    </source>
</evidence>
<dbReference type="CDD" id="cd21505">
    <property type="entry name" value="PPP2R3C"/>
    <property type="match status" value="1"/>
</dbReference>